<evidence type="ECO:0000256" key="1">
    <source>
        <dbReference type="SAM" id="MobiDB-lite"/>
    </source>
</evidence>
<accession>A0ABQ9F5G5</accession>
<evidence type="ECO:0000313" key="3">
    <source>
        <dbReference type="Proteomes" id="UP001217089"/>
    </source>
</evidence>
<reference evidence="2 3" key="1">
    <citation type="submission" date="2022-12" db="EMBL/GenBank/DDBJ databases">
        <title>Chromosome-level genome of Tegillarca granosa.</title>
        <authorList>
            <person name="Kim J."/>
        </authorList>
    </citation>
    <scope>NUCLEOTIDE SEQUENCE [LARGE SCALE GENOMIC DNA]</scope>
    <source>
        <strain evidence="2">Teg-2019</strain>
        <tissue evidence="2">Adductor muscle</tissue>
    </source>
</reference>
<organism evidence="2 3">
    <name type="scientific">Tegillarca granosa</name>
    <name type="common">Malaysian cockle</name>
    <name type="synonym">Anadara granosa</name>
    <dbReference type="NCBI Taxonomy" id="220873"/>
    <lineage>
        <taxon>Eukaryota</taxon>
        <taxon>Metazoa</taxon>
        <taxon>Spiralia</taxon>
        <taxon>Lophotrochozoa</taxon>
        <taxon>Mollusca</taxon>
        <taxon>Bivalvia</taxon>
        <taxon>Autobranchia</taxon>
        <taxon>Pteriomorphia</taxon>
        <taxon>Arcoida</taxon>
        <taxon>Arcoidea</taxon>
        <taxon>Arcidae</taxon>
        <taxon>Tegillarca</taxon>
    </lineage>
</organism>
<dbReference type="Proteomes" id="UP001217089">
    <property type="component" value="Unassembled WGS sequence"/>
</dbReference>
<gene>
    <name evidence="2" type="ORF">KUTeg_012678</name>
</gene>
<sequence>MKRSLRNQRTLPPVPEHASDIDIPDEYKQTTGENPVNFLLYDNGVGNANRILVFEAEGNLRLLSESSTIYMDGDIFYGSLQFSQLYTMHVPFLDTTVTVFYASVFGRDVSTKDCFYHLTQTTWRKIQSLGLANSYHESEDVHGLQHLRNIMPQDPPELRVLFDYFDKTYVNGHFRQQ</sequence>
<feature type="region of interest" description="Disordered" evidence="1">
    <location>
        <begin position="1"/>
        <end position="21"/>
    </location>
</feature>
<protein>
    <submittedName>
        <fullName evidence="2">Uncharacterized protein</fullName>
    </submittedName>
</protein>
<comment type="caution">
    <text evidence="2">The sequence shown here is derived from an EMBL/GenBank/DDBJ whole genome shotgun (WGS) entry which is preliminary data.</text>
</comment>
<feature type="non-terminal residue" evidence="2">
    <location>
        <position position="177"/>
    </location>
</feature>
<proteinExistence type="predicted"/>
<evidence type="ECO:0000313" key="2">
    <source>
        <dbReference type="EMBL" id="KAJ8310813.1"/>
    </source>
</evidence>
<name>A0ABQ9F5G5_TEGGR</name>
<dbReference type="EMBL" id="JARBDR010000640">
    <property type="protein sequence ID" value="KAJ8310813.1"/>
    <property type="molecule type" value="Genomic_DNA"/>
</dbReference>
<keyword evidence="3" id="KW-1185">Reference proteome</keyword>